<dbReference type="Proteomes" id="UP000050795">
    <property type="component" value="Unassembled WGS sequence"/>
</dbReference>
<dbReference type="PANTHER" id="PTHR21301:SF10">
    <property type="entry name" value="REVERSE TRANSCRIPTASE DOMAIN-CONTAINING PROTEIN"/>
    <property type="match status" value="1"/>
</dbReference>
<evidence type="ECO:0000313" key="2">
    <source>
        <dbReference type="Proteomes" id="UP000050795"/>
    </source>
</evidence>
<protein>
    <recommendedName>
        <fullName evidence="1">Helix-turn-helix domain-containing protein</fullName>
    </recommendedName>
</protein>
<feature type="domain" description="Helix-turn-helix" evidence="1">
    <location>
        <begin position="37"/>
        <end position="94"/>
    </location>
</feature>
<dbReference type="Pfam" id="PF26215">
    <property type="entry name" value="HTH_animal"/>
    <property type="match status" value="1"/>
</dbReference>
<dbReference type="PANTHER" id="PTHR21301">
    <property type="entry name" value="REVERSE TRANSCRIPTASE"/>
    <property type="match status" value="1"/>
</dbReference>
<dbReference type="InterPro" id="IPR058912">
    <property type="entry name" value="HTH_animal"/>
</dbReference>
<accession>A0AA85ISR2</accession>
<name>A0AA85ISR2_TRIRE</name>
<evidence type="ECO:0000259" key="1">
    <source>
        <dbReference type="Pfam" id="PF26215"/>
    </source>
</evidence>
<reference evidence="3" key="2">
    <citation type="submission" date="2023-11" db="UniProtKB">
        <authorList>
            <consortium name="WormBaseParasite"/>
        </authorList>
    </citation>
    <scope>IDENTIFICATION</scope>
</reference>
<evidence type="ECO:0000313" key="3">
    <source>
        <dbReference type="WBParaSite" id="TREG1_10810.1"/>
    </source>
</evidence>
<reference evidence="2" key="1">
    <citation type="submission" date="2022-06" db="EMBL/GenBank/DDBJ databases">
        <authorList>
            <person name="Berger JAMES D."/>
            <person name="Berger JAMES D."/>
        </authorList>
    </citation>
    <scope>NUCLEOTIDE SEQUENCE [LARGE SCALE GENOMIC DNA]</scope>
</reference>
<proteinExistence type="predicted"/>
<organism evidence="2 3">
    <name type="scientific">Trichobilharzia regenti</name>
    <name type="common">Nasal bird schistosome</name>
    <dbReference type="NCBI Taxonomy" id="157069"/>
    <lineage>
        <taxon>Eukaryota</taxon>
        <taxon>Metazoa</taxon>
        <taxon>Spiralia</taxon>
        <taxon>Lophotrochozoa</taxon>
        <taxon>Platyhelminthes</taxon>
        <taxon>Trematoda</taxon>
        <taxon>Digenea</taxon>
        <taxon>Strigeidida</taxon>
        <taxon>Schistosomatoidea</taxon>
        <taxon>Schistosomatidae</taxon>
        <taxon>Trichobilharzia</taxon>
    </lineage>
</organism>
<dbReference type="WBParaSite" id="TREG1_10810.1">
    <property type="protein sequence ID" value="TREG1_10810.1"/>
    <property type="gene ID" value="TREG1_10810"/>
</dbReference>
<sequence>MEHESDGKFHFLDIAMERLEDGSLQKSIYRKPTWKGQYLHFNSFCPHSFKRGLVKTLYYRARRICSTEKLEEEFEFLENILKRNGYPQRFINKYGRSEVTNVKQITVEKKPVYLQLDYKGENIAAMINRRLSTSLAIAYPAAKLVPVYRTTCSLVQSKIDRYPSHVTSNCVYKFTCICGSSYIGRTERRAYLRFSEHVPKSLRLKGTNALNSAITRHLLDTGHEVDVEKSFKIINKQNSSILLKFAEAISIKRLKPDLCVQKEAVISLSLPW</sequence>
<keyword evidence="2" id="KW-1185">Reference proteome</keyword>
<dbReference type="AlphaFoldDB" id="A0AA85ISR2"/>